<dbReference type="GO" id="GO:0003951">
    <property type="term" value="F:NAD+ kinase activity"/>
    <property type="evidence" value="ECO:0007669"/>
    <property type="project" value="UniProtKB-UniRule"/>
</dbReference>
<dbReference type="Pfam" id="PF20143">
    <property type="entry name" value="NAD_kinase_C"/>
    <property type="match status" value="1"/>
</dbReference>
<dbReference type="GO" id="GO:0005524">
    <property type="term" value="F:ATP binding"/>
    <property type="evidence" value="ECO:0007669"/>
    <property type="project" value="UniProtKB-KW"/>
</dbReference>
<comment type="subunit">
    <text evidence="2">Homotetramer.</text>
</comment>
<comment type="cofactor">
    <cofactor evidence="17">
        <name>a divalent metal cation</name>
        <dbReference type="ChEBI" id="CHEBI:60240"/>
    </cofactor>
</comment>
<dbReference type="NCBIfam" id="NF009321">
    <property type="entry name" value="PRK12676.1"/>
    <property type="match status" value="1"/>
</dbReference>
<dbReference type="GO" id="GO:0046872">
    <property type="term" value="F:metal ion binding"/>
    <property type="evidence" value="ECO:0007669"/>
    <property type="project" value="UniProtKB-UniRule"/>
</dbReference>
<evidence type="ECO:0000256" key="3">
    <source>
        <dbReference type="ARBA" id="ARBA00022490"/>
    </source>
</evidence>
<feature type="binding site" evidence="17">
    <location>
        <position position="360"/>
    </location>
    <ligand>
        <name>NAD(+)</name>
        <dbReference type="ChEBI" id="CHEBI:57540"/>
    </ligand>
</feature>
<evidence type="ECO:0000256" key="2">
    <source>
        <dbReference type="ARBA" id="ARBA00011881"/>
    </source>
</evidence>
<keyword evidence="4 17" id="KW-0808">Transferase</keyword>
<dbReference type="CDD" id="cd01515">
    <property type="entry name" value="Arch_FBPase_1"/>
    <property type="match status" value="1"/>
</dbReference>
<evidence type="ECO:0000313" key="20">
    <source>
        <dbReference type="Proteomes" id="UP000001107"/>
    </source>
</evidence>
<dbReference type="Pfam" id="PF01513">
    <property type="entry name" value="NAD_kinase"/>
    <property type="match status" value="1"/>
</dbReference>
<feature type="binding site" evidence="17">
    <location>
        <begin position="355"/>
        <end position="356"/>
    </location>
    <ligand>
        <name>NAD(+)</name>
        <dbReference type="ChEBI" id="CHEBI:57540"/>
    </ligand>
</feature>
<feature type="active site" description="Proton acceptor" evidence="17">
    <location>
        <position position="355"/>
    </location>
</feature>
<dbReference type="EC" id="2.7.1.23" evidence="17"/>
<dbReference type="SUPFAM" id="SSF56655">
    <property type="entry name" value="Carbohydrate phosphatase"/>
    <property type="match status" value="1"/>
</dbReference>
<keyword evidence="7 17" id="KW-0418">Kinase</keyword>
<dbReference type="Gene3D" id="3.40.50.10330">
    <property type="entry name" value="Probable inorganic polyphosphate/atp-NAD kinase, domain 1"/>
    <property type="match status" value="1"/>
</dbReference>
<name>A6UQD2_METVS</name>
<evidence type="ECO:0000256" key="6">
    <source>
        <dbReference type="ARBA" id="ARBA00022741"/>
    </source>
</evidence>
<feature type="binding site" evidence="18">
    <location>
        <position position="66"/>
    </location>
    <ligand>
        <name>Mg(2+)</name>
        <dbReference type="ChEBI" id="CHEBI:18420"/>
        <label>1</label>
        <note>catalytic</note>
    </ligand>
</feature>
<dbReference type="PANTHER" id="PTHR20275">
    <property type="entry name" value="NAD KINASE"/>
    <property type="match status" value="1"/>
</dbReference>
<dbReference type="FunFam" id="3.30.540.10:FF:000027">
    <property type="entry name" value="Fructose-1,6-bisphosphatase/inositol-1-monophosphatase"/>
    <property type="match status" value="1"/>
</dbReference>
<keyword evidence="20" id="KW-1185">Reference proteome</keyword>
<comment type="similarity">
    <text evidence="17">Belongs to the NAD kinase family.</text>
</comment>
<dbReference type="HAMAP" id="MF_00361">
    <property type="entry name" value="NAD_kinase"/>
    <property type="match status" value="1"/>
</dbReference>
<dbReference type="InterPro" id="IPR021175">
    <property type="entry name" value="Bifunctional_PpnK_predicted"/>
</dbReference>
<comment type="similarity">
    <text evidence="15">In the N-terminal section; belongs to the inositol monophosphatase superfamily.</text>
</comment>
<dbReference type="InterPro" id="IPR000760">
    <property type="entry name" value="Inositol_monophosphatase-like"/>
</dbReference>
<keyword evidence="10 18" id="KW-0460">Magnesium</keyword>
<evidence type="ECO:0000256" key="4">
    <source>
        <dbReference type="ARBA" id="ARBA00022679"/>
    </source>
</evidence>
<dbReference type="AlphaFoldDB" id="A6UQD2"/>
<dbReference type="RefSeq" id="WP_011972606.1">
    <property type="nucleotide sequence ID" value="NC_009634.1"/>
</dbReference>
<keyword evidence="5 18" id="KW-0479">Metal-binding</keyword>
<dbReference type="FunFam" id="3.40.190.80:FF:000020">
    <property type="entry name" value="Fructose-1,6-bisphosphatase/inositol-1-monophosphatase"/>
    <property type="match status" value="1"/>
</dbReference>
<evidence type="ECO:0000256" key="5">
    <source>
        <dbReference type="ARBA" id="ARBA00022723"/>
    </source>
</evidence>
<dbReference type="NCBIfam" id="NF010678">
    <property type="entry name" value="PRK14076.1"/>
    <property type="match status" value="1"/>
</dbReference>
<feature type="binding site" evidence="17">
    <location>
        <position position="528"/>
    </location>
    <ligand>
        <name>NAD(+)</name>
        <dbReference type="ChEBI" id="CHEBI:57540"/>
    </ligand>
</feature>
<evidence type="ECO:0000256" key="10">
    <source>
        <dbReference type="ARBA" id="ARBA00022842"/>
    </source>
</evidence>
<evidence type="ECO:0000256" key="8">
    <source>
        <dbReference type="ARBA" id="ARBA00022801"/>
    </source>
</evidence>
<evidence type="ECO:0000256" key="18">
    <source>
        <dbReference type="PIRSR" id="PIRSR600760-2"/>
    </source>
</evidence>
<dbReference type="Gene3D" id="2.60.200.30">
    <property type="entry name" value="Probable inorganic polyphosphate/atp-NAD kinase, domain 2"/>
    <property type="match status" value="1"/>
</dbReference>
<evidence type="ECO:0000256" key="9">
    <source>
        <dbReference type="ARBA" id="ARBA00022840"/>
    </source>
</evidence>
<gene>
    <name evidence="17" type="primary">nadK</name>
    <name evidence="19" type="ordered locus">Mevan_0798</name>
</gene>
<feature type="binding site" evidence="17">
    <location>
        <begin position="471"/>
        <end position="476"/>
    </location>
    <ligand>
        <name>NAD(+)</name>
        <dbReference type="ChEBI" id="CHEBI:57540"/>
    </ligand>
</feature>
<protein>
    <recommendedName>
        <fullName evidence="17">NAD kinase</fullName>
        <ecNumber evidence="17">2.7.1.23</ecNumber>
    </recommendedName>
    <alternativeName>
        <fullName evidence="17">ATP-dependent NAD kinase</fullName>
    </alternativeName>
</protein>
<feature type="binding site" evidence="18">
    <location>
        <position position="229"/>
    </location>
    <ligand>
        <name>Mg(2+)</name>
        <dbReference type="ChEBI" id="CHEBI:18420"/>
        <label>1</label>
        <note>catalytic</note>
    </ligand>
</feature>
<dbReference type="GO" id="GO:0006741">
    <property type="term" value="P:NADP+ biosynthetic process"/>
    <property type="evidence" value="ECO:0007669"/>
    <property type="project" value="UniProtKB-UniRule"/>
</dbReference>
<comment type="caution">
    <text evidence="17">Lacks conserved residue(s) required for the propagation of feature annotation.</text>
</comment>
<keyword evidence="3 17" id="KW-0963">Cytoplasm</keyword>
<dbReference type="InterPro" id="IPR002504">
    <property type="entry name" value="NADK"/>
</dbReference>
<accession>A6UQD2</accession>
<comment type="similarity">
    <text evidence="16">In the C-terminal section; belongs to the NAD kinase family.</text>
</comment>
<dbReference type="GO" id="GO:0019674">
    <property type="term" value="P:NAD+ metabolic process"/>
    <property type="evidence" value="ECO:0007669"/>
    <property type="project" value="InterPro"/>
</dbReference>
<sequence>MDMLEMALTITKNIEKSIKPLIGWEKSNEVVKIGADGTPTKRIDLVAENTAISSIEKFGSAILVSEEIGFKKIGKNNPEYVIVLDPVDGTYNSLKDIPFYSASIAIGRLNGNTEKPDELIKNLKMKDLEVGVVRNIATGDTYYAKRGQGAYFLKKDEKKAISISNTSNLKDSSIGLFAHDISGETLDFIKDRKFRRIRLFGSIALEMCYVARGSLDAFINVNETTRLCDIAAGYVIIKEAGGYVTDKNGQEINLSLDVNSKTSIICSNEILHKKLVGIFGNKWSLKPTNIGIVSRIDREESTELALNVINYLESKGIKYALDIGTYDALKSRLPEKCNIITKIEDISHVISIGGDGTVLRTSKMINGNEIPIICINMGTVGFLTEFSKEDVFFAIDSVASGSYKIEKRTKLLSFLRFSDGKQQILPDSLNEVVITTKNPAKMLHFEVHINGGMVEDVRADGIIISTPNGSTAYSLSAGGPIIEPTVDGFVIVPICPFKLSSRPLVVNANSEIKIKILKKSTFIVVDGNIEFEAKAGDELVLRKSESYAYFVKGDNFYNKLKKLSLME</sequence>
<dbReference type="OrthoDB" id="77798at2157"/>
<keyword evidence="8" id="KW-0378">Hydrolase</keyword>
<feature type="binding site" evidence="18">
    <location>
        <position position="88"/>
    </location>
    <ligand>
        <name>Mg(2+)</name>
        <dbReference type="ChEBI" id="CHEBI:18420"/>
        <label>1</label>
        <note>catalytic</note>
    </ligand>
</feature>
<dbReference type="PANTHER" id="PTHR20275:SF43">
    <property type="entry name" value="BIFUNCTIONAL NADP PHOSPHATASE_NAD KINASE"/>
    <property type="match status" value="1"/>
</dbReference>
<comment type="subcellular location">
    <subcellularLocation>
        <location evidence="17">Cytoplasm</location>
    </subcellularLocation>
</comment>
<evidence type="ECO:0000256" key="16">
    <source>
        <dbReference type="ARBA" id="ARBA00061470"/>
    </source>
</evidence>
<evidence type="ECO:0000256" key="11">
    <source>
        <dbReference type="ARBA" id="ARBA00022857"/>
    </source>
</evidence>
<comment type="catalytic activity">
    <reaction evidence="17">
        <text>NAD(+) + ATP = ADP + NADP(+) + H(+)</text>
        <dbReference type="Rhea" id="RHEA:18629"/>
        <dbReference type="ChEBI" id="CHEBI:15378"/>
        <dbReference type="ChEBI" id="CHEBI:30616"/>
        <dbReference type="ChEBI" id="CHEBI:57540"/>
        <dbReference type="ChEBI" id="CHEBI:58349"/>
        <dbReference type="ChEBI" id="CHEBI:456216"/>
        <dbReference type="EC" id="2.7.1.23"/>
    </reaction>
</comment>
<evidence type="ECO:0000256" key="14">
    <source>
        <dbReference type="ARBA" id="ARBA00051470"/>
    </source>
</evidence>
<keyword evidence="6 17" id="KW-0547">Nucleotide-binding</keyword>
<dbReference type="HOGENOM" id="CLU_445249_0_0_2"/>
<dbReference type="STRING" id="406327.Mevan_0798"/>
<dbReference type="InterPro" id="IPR017438">
    <property type="entry name" value="ATP-NAD_kinase_N"/>
</dbReference>
<evidence type="ECO:0000256" key="7">
    <source>
        <dbReference type="ARBA" id="ARBA00022777"/>
    </source>
</evidence>
<dbReference type="GO" id="GO:0019178">
    <property type="term" value="F:NADP phosphatase activity"/>
    <property type="evidence" value="ECO:0007669"/>
    <property type="project" value="RHEA"/>
</dbReference>
<dbReference type="SUPFAM" id="SSF111331">
    <property type="entry name" value="NAD kinase/diacylglycerol kinase-like"/>
    <property type="match status" value="1"/>
</dbReference>
<dbReference type="eggNOG" id="arCOG01348">
    <property type="taxonomic scope" value="Archaea"/>
</dbReference>
<dbReference type="PRINTS" id="PR00377">
    <property type="entry name" value="IMPHPHTASES"/>
</dbReference>
<comment type="cofactor">
    <cofactor evidence="1 18">
        <name>Mg(2+)</name>
        <dbReference type="ChEBI" id="CHEBI:18420"/>
    </cofactor>
</comment>
<dbReference type="Gene3D" id="3.40.190.80">
    <property type="match status" value="1"/>
</dbReference>
<keyword evidence="9 17" id="KW-0067">ATP-binding</keyword>
<dbReference type="EMBL" id="CP000742">
    <property type="protein sequence ID" value="ABR54704.1"/>
    <property type="molecule type" value="Genomic_DNA"/>
</dbReference>
<dbReference type="InterPro" id="IPR016064">
    <property type="entry name" value="NAD/diacylglycerol_kinase_sf"/>
</dbReference>
<feature type="binding site" evidence="17">
    <location>
        <position position="460"/>
    </location>
    <ligand>
        <name>NAD(+)</name>
        <dbReference type="ChEBI" id="CHEBI:57540"/>
    </ligand>
</feature>
<evidence type="ECO:0000256" key="1">
    <source>
        <dbReference type="ARBA" id="ARBA00001946"/>
    </source>
</evidence>
<evidence type="ECO:0000256" key="13">
    <source>
        <dbReference type="ARBA" id="ARBA00023268"/>
    </source>
</evidence>
<keyword evidence="13" id="KW-0511">Multifunctional enzyme</keyword>
<dbReference type="GO" id="GO:0005737">
    <property type="term" value="C:cytoplasm"/>
    <property type="evidence" value="ECO:0007669"/>
    <property type="project" value="UniProtKB-SubCell"/>
</dbReference>
<feature type="binding site" evidence="17">
    <location>
        <begin position="430"/>
        <end position="431"/>
    </location>
    <ligand>
        <name>NAD(+)</name>
        <dbReference type="ChEBI" id="CHEBI:57540"/>
    </ligand>
</feature>
<organism evidence="19 20">
    <name type="scientific">Methanococcus vannielii (strain ATCC 35089 / DSM 1224 / JCM 13029 / OCM 148 / SB)</name>
    <dbReference type="NCBI Taxonomy" id="406327"/>
    <lineage>
        <taxon>Archaea</taxon>
        <taxon>Methanobacteriati</taxon>
        <taxon>Methanobacteriota</taxon>
        <taxon>Methanomada group</taxon>
        <taxon>Methanococci</taxon>
        <taxon>Methanococcales</taxon>
        <taxon>Methanococcaceae</taxon>
        <taxon>Methanococcus</taxon>
    </lineage>
</organism>
<keyword evidence="12 17" id="KW-0520">NAD</keyword>
<evidence type="ECO:0000256" key="17">
    <source>
        <dbReference type="HAMAP-Rule" id="MF_00361"/>
    </source>
</evidence>
<feature type="binding site" evidence="17">
    <location>
        <position position="458"/>
    </location>
    <ligand>
        <name>NAD(+)</name>
        <dbReference type="ChEBI" id="CHEBI:57540"/>
    </ligand>
</feature>
<dbReference type="PIRSF" id="PIRSF036641">
    <property type="entry name" value="Bifunctional_PpnK_predicted"/>
    <property type="match status" value="1"/>
</dbReference>
<dbReference type="KEGG" id="mvn:Mevan_0798"/>
<comment type="catalytic activity">
    <reaction evidence="14">
        <text>NADP(+) + H2O = phosphate + NAD(+)</text>
        <dbReference type="Rhea" id="RHEA:28050"/>
        <dbReference type="ChEBI" id="CHEBI:15377"/>
        <dbReference type="ChEBI" id="CHEBI:43474"/>
        <dbReference type="ChEBI" id="CHEBI:57540"/>
        <dbReference type="ChEBI" id="CHEBI:58349"/>
    </reaction>
    <physiologicalReaction direction="left-to-right" evidence="14">
        <dbReference type="Rhea" id="RHEA:28051"/>
    </physiologicalReaction>
</comment>
<evidence type="ECO:0000313" key="19">
    <source>
        <dbReference type="EMBL" id="ABR54704.1"/>
    </source>
</evidence>
<dbReference type="InterPro" id="IPR017437">
    <property type="entry name" value="ATP-NAD_kinase_PpnK-typ_C"/>
</dbReference>
<dbReference type="FunFam" id="2.60.200.30:FF:000009">
    <property type="entry name" value="Poly(P)/ATP NAD kinase"/>
    <property type="match status" value="1"/>
</dbReference>
<dbReference type="GeneID" id="5324653"/>
<dbReference type="Gene3D" id="3.30.540.10">
    <property type="entry name" value="Fructose-1,6-Bisphosphatase, subunit A, domain 1"/>
    <property type="match status" value="1"/>
</dbReference>
<dbReference type="Pfam" id="PF00459">
    <property type="entry name" value="Inositol_P"/>
    <property type="match status" value="1"/>
</dbReference>
<feature type="binding site" evidence="17">
    <location>
        <position position="441"/>
    </location>
    <ligand>
        <name>NAD(+)</name>
        <dbReference type="ChEBI" id="CHEBI:57540"/>
    </ligand>
</feature>
<comment type="function">
    <text evidence="17">Involved in the regulation of the intracellular balance of NAD and NADP, and is a key enzyme in the biosynthesis of NADP. Catalyzes specifically the phosphorylation on 2'-hydroxyl of the adenosine moiety of NAD to yield NADP.</text>
</comment>
<dbReference type="Proteomes" id="UP000001107">
    <property type="component" value="Chromosome"/>
</dbReference>
<feature type="binding site" evidence="18">
    <location>
        <position position="85"/>
    </location>
    <ligand>
        <name>Mg(2+)</name>
        <dbReference type="ChEBI" id="CHEBI:18420"/>
        <label>1</label>
        <note>catalytic</note>
    </ligand>
</feature>
<dbReference type="GO" id="GO:0006553">
    <property type="term" value="P:lysine metabolic process"/>
    <property type="evidence" value="ECO:0007669"/>
    <property type="project" value="InterPro"/>
</dbReference>
<keyword evidence="11 17" id="KW-0521">NADP</keyword>
<evidence type="ECO:0000256" key="15">
    <source>
        <dbReference type="ARBA" id="ARBA00060790"/>
    </source>
</evidence>
<reference evidence="19" key="1">
    <citation type="submission" date="2007-06" db="EMBL/GenBank/DDBJ databases">
        <title>Complete sequence of Methanococcus vannielii SB.</title>
        <authorList>
            <consortium name="US DOE Joint Genome Institute"/>
            <person name="Copeland A."/>
            <person name="Lucas S."/>
            <person name="Lapidus A."/>
            <person name="Barry K."/>
            <person name="Glavina del Rio T."/>
            <person name="Dalin E."/>
            <person name="Tice H."/>
            <person name="Pitluck S."/>
            <person name="Chain P."/>
            <person name="Malfatti S."/>
            <person name="Shin M."/>
            <person name="Vergez L."/>
            <person name="Schmutz J."/>
            <person name="Larimer F."/>
            <person name="Land M."/>
            <person name="Hauser L."/>
            <person name="Kyrpides N."/>
            <person name="Anderson I."/>
            <person name="Sieprawska-Lupa M."/>
            <person name="Whitman W.B."/>
            <person name="Richardson P."/>
        </authorList>
    </citation>
    <scope>NUCLEOTIDE SEQUENCE [LARGE SCALE GENOMIC DNA]</scope>
    <source>
        <strain evidence="19">SB</strain>
    </source>
</reference>
<proteinExistence type="inferred from homology"/>
<evidence type="ECO:0000256" key="12">
    <source>
        <dbReference type="ARBA" id="ARBA00023027"/>
    </source>
</evidence>